<evidence type="ECO:0000313" key="1">
    <source>
        <dbReference type="EMBL" id="GIE73329.1"/>
    </source>
</evidence>
<proteinExistence type="predicted"/>
<dbReference type="RefSeq" id="WP_203830938.1">
    <property type="nucleotide sequence ID" value="NZ_BAAATY010000063.1"/>
</dbReference>
<sequence>MDESGAVTVTVDTEGRVVAVTVVPDWRNRLDAESLSAAVVAAVQDALLRRLGAWGSPTARSRAWIPAR</sequence>
<dbReference type="EMBL" id="BOMS01000170">
    <property type="protein sequence ID" value="GIE73329.1"/>
    <property type="molecule type" value="Genomic_DNA"/>
</dbReference>
<dbReference type="InterPro" id="IPR004401">
    <property type="entry name" value="YbaB/EbfC"/>
</dbReference>
<reference evidence="1 2" key="1">
    <citation type="submission" date="2021-01" db="EMBL/GenBank/DDBJ databases">
        <title>Whole genome shotgun sequence of Actinoplanes palleronii NBRC 14916.</title>
        <authorList>
            <person name="Komaki H."/>
            <person name="Tamura T."/>
        </authorList>
    </citation>
    <scope>NUCLEOTIDE SEQUENCE [LARGE SCALE GENOMIC DNA]</scope>
    <source>
        <strain evidence="1 2">NBRC 14916</strain>
    </source>
</reference>
<dbReference type="Proteomes" id="UP000624709">
    <property type="component" value="Unassembled WGS sequence"/>
</dbReference>
<dbReference type="SUPFAM" id="SSF82607">
    <property type="entry name" value="YbaB-like"/>
    <property type="match status" value="1"/>
</dbReference>
<organism evidence="1 2">
    <name type="scientific">Actinoplanes palleronii</name>
    <dbReference type="NCBI Taxonomy" id="113570"/>
    <lineage>
        <taxon>Bacteria</taxon>
        <taxon>Bacillati</taxon>
        <taxon>Actinomycetota</taxon>
        <taxon>Actinomycetes</taxon>
        <taxon>Micromonosporales</taxon>
        <taxon>Micromonosporaceae</taxon>
        <taxon>Actinoplanes</taxon>
    </lineage>
</organism>
<name>A0ABQ4BRN2_9ACTN</name>
<evidence type="ECO:0008006" key="3">
    <source>
        <dbReference type="Google" id="ProtNLM"/>
    </source>
</evidence>
<accession>A0ABQ4BRN2</accession>
<comment type="caution">
    <text evidence="1">The sequence shown here is derived from an EMBL/GenBank/DDBJ whole genome shotgun (WGS) entry which is preliminary data.</text>
</comment>
<dbReference type="Gene3D" id="3.30.1310.10">
    <property type="entry name" value="Nucleoid-associated protein YbaB-like domain"/>
    <property type="match status" value="1"/>
</dbReference>
<evidence type="ECO:0000313" key="2">
    <source>
        <dbReference type="Proteomes" id="UP000624709"/>
    </source>
</evidence>
<gene>
    <name evidence="1" type="ORF">Apa02nite_094370</name>
</gene>
<keyword evidence="2" id="KW-1185">Reference proteome</keyword>
<dbReference type="InterPro" id="IPR036894">
    <property type="entry name" value="YbaB-like_sf"/>
</dbReference>
<protein>
    <recommendedName>
        <fullName evidence="3">YbaB/EbfC DNA-binding family protein</fullName>
    </recommendedName>
</protein>
<dbReference type="Pfam" id="PF02575">
    <property type="entry name" value="YbaB_DNA_bd"/>
    <property type="match status" value="1"/>
</dbReference>